<sequence length="262" mass="30287">MKRQAAAEERKGGMSQMSNAVCVNRRQSVLPTTSPMSTELAPRNGSFERTLHTANRFRKPSPSVGNFRRVSNLLKAQGPTEALKSALGNPNRTRFMQLCSEYESLAAEWRRIYQFLQKLMQEYIESKSLDPVRRYRKLQSITKRIVFHLRLTNPSLLLTNGYSLVDDETGSFGSILQSSVKLKEMRMRHETICDRLSSEELVVEIRKLERINSELEEKIQTVVEAIDNMDDEYQCTKNNAFIKRYLVLKCNLKVIFEGDFLH</sequence>
<keyword evidence="3" id="KW-1185">Reference proteome</keyword>
<gene>
    <name evidence="2" type="ORF">MCOS_LOCUS7224</name>
</gene>
<proteinExistence type="predicted"/>
<organism evidence="2 3">
    <name type="scientific">Mesocestoides corti</name>
    <name type="common">Flatworm</name>
    <dbReference type="NCBI Taxonomy" id="53468"/>
    <lineage>
        <taxon>Eukaryota</taxon>
        <taxon>Metazoa</taxon>
        <taxon>Spiralia</taxon>
        <taxon>Lophotrochozoa</taxon>
        <taxon>Platyhelminthes</taxon>
        <taxon>Cestoda</taxon>
        <taxon>Eucestoda</taxon>
        <taxon>Cyclophyllidea</taxon>
        <taxon>Mesocestoididae</taxon>
        <taxon>Mesocestoides</taxon>
    </lineage>
</organism>
<dbReference type="AlphaFoldDB" id="A0A0R3UIH2"/>
<dbReference type="EMBL" id="UXSR01005340">
    <property type="protein sequence ID" value="VDD81221.1"/>
    <property type="molecule type" value="Genomic_DNA"/>
</dbReference>
<evidence type="ECO:0000256" key="1">
    <source>
        <dbReference type="SAM" id="Coils"/>
    </source>
</evidence>
<dbReference type="Proteomes" id="UP000267029">
    <property type="component" value="Unassembled WGS sequence"/>
</dbReference>
<keyword evidence="1" id="KW-0175">Coiled coil</keyword>
<feature type="coiled-coil region" evidence="1">
    <location>
        <begin position="198"/>
        <end position="232"/>
    </location>
</feature>
<accession>A0A0R3UIH2</accession>
<protein>
    <submittedName>
        <fullName evidence="2">Uncharacterized protein</fullName>
    </submittedName>
</protein>
<name>A0A0R3UIH2_MESCO</name>
<reference evidence="2 3" key="1">
    <citation type="submission" date="2018-10" db="EMBL/GenBank/DDBJ databases">
        <authorList>
            <consortium name="Pathogen Informatics"/>
        </authorList>
    </citation>
    <scope>NUCLEOTIDE SEQUENCE [LARGE SCALE GENOMIC DNA]</scope>
</reference>
<evidence type="ECO:0000313" key="3">
    <source>
        <dbReference type="Proteomes" id="UP000267029"/>
    </source>
</evidence>
<dbReference type="OrthoDB" id="10052054at2759"/>
<evidence type="ECO:0000313" key="2">
    <source>
        <dbReference type="EMBL" id="VDD81221.1"/>
    </source>
</evidence>